<dbReference type="Pfam" id="PF04734">
    <property type="entry name" value="Ceramidase_alk"/>
    <property type="match status" value="1"/>
</dbReference>
<organism evidence="3 4">
    <name type="scientific">Sphingomonas floccifaciens</name>
    <dbReference type="NCBI Taxonomy" id="1844115"/>
    <lineage>
        <taxon>Bacteria</taxon>
        <taxon>Pseudomonadati</taxon>
        <taxon>Pseudomonadota</taxon>
        <taxon>Alphaproteobacteria</taxon>
        <taxon>Sphingomonadales</taxon>
        <taxon>Sphingomonadaceae</taxon>
        <taxon>Sphingomonas</taxon>
    </lineage>
</organism>
<feature type="chain" id="PRO_5046126127" evidence="1">
    <location>
        <begin position="23"/>
        <end position="473"/>
    </location>
</feature>
<feature type="signal peptide" evidence="1">
    <location>
        <begin position="1"/>
        <end position="22"/>
    </location>
</feature>
<keyword evidence="4" id="KW-1185">Reference proteome</keyword>
<gene>
    <name evidence="3" type="ORF">ACFSC3_01315</name>
</gene>
<protein>
    <submittedName>
        <fullName evidence="3">Neutral/alkaline non-lysosomal ceramidase N-terminal domain-containing protein</fullName>
    </submittedName>
</protein>
<dbReference type="InterPro" id="IPR031329">
    <property type="entry name" value="NEUT/ALK_ceramidase_N"/>
</dbReference>
<evidence type="ECO:0000313" key="4">
    <source>
        <dbReference type="Proteomes" id="UP001597283"/>
    </source>
</evidence>
<evidence type="ECO:0000256" key="1">
    <source>
        <dbReference type="SAM" id="SignalP"/>
    </source>
</evidence>
<feature type="domain" description="Neutral/alkaline non-lysosomal ceramidase N-terminal" evidence="2">
    <location>
        <begin position="52"/>
        <end position="255"/>
    </location>
</feature>
<name>A0ABW4N8R6_9SPHN</name>
<comment type="caution">
    <text evidence="3">The sequence shown here is derived from an EMBL/GenBank/DDBJ whole genome shotgun (WGS) entry which is preliminary data.</text>
</comment>
<dbReference type="EMBL" id="JBHUFC010000001">
    <property type="protein sequence ID" value="MFD1786201.1"/>
    <property type="molecule type" value="Genomic_DNA"/>
</dbReference>
<evidence type="ECO:0000313" key="3">
    <source>
        <dbReference type="EMBL" id="MFD1786201.1"/>
    </source>
</evidence>
<reference evidence="4" key="1">
    <citation type="journal article" date="2019" name="Int. J. Syst. Evol. Microbiol.">
        <title>The Global Catalogue of Microorganisms (GCM) 10K type strain sequencing project: providing services to taxonomists for standard genome sequencing and annotation.</title>
        <authorList>
            <consortium name="The Broad Institute Genomics Platform"/>
            <consortium name="The Broad Institute Genome Sequencing Center for Infectious Disease"/>
            <person name="Wu L."/>
            <person name="Ma J."/>
        </authorList>
    </citation>
    <scope>NUCLEOTIDE SEQUENCE [LARGE SCALE GENOMIC DNA]</scope>
    <source>
        <strain evidence="4">Q85</strain>
    </source>
</reference>
<proteinExistence type="predicted"/>
<sequence>MRGRLVGWLCLVAIGWTPPALARQAAPSSLKAGAARVEITPPASSLGPTDSIRDPLFVRAMVIGNATDCAVLIGADVIGLGDALVRTAIDRASAATGCAAENFVVSATHTHSSAATLRRGPPADAAAIEQALVKAAIDARAAMRPARIGFATRSLDLNINRDLLLDGRWVQGPNPGGPSDKSLAVLEVLDTDGLPIGVYVNYAMHPINFYMSGVVSADFAGEASRYIERRYGADSVAIFAQGASGDQNPAFVGPMNRLSRARAGVAGTMAVTAPPPWRPGVESTTDVRNRFEALAKPVPADRLPAYRAAIADVSDIVTATGTIIGEAVIDTMRFRTPAPVARATIRGVSTTVSCPGRDRLDADDPVREGALPPYADGRLVTIRVGVVRLGDAHIVTVDGEVYSEIGLRLRRETPGTQLMMTTLANGAANSGYIYSDAARDNLTFQVIGSRLKPGCAETAIVEAAKALIARLAS</sequence>
<dbReference type="RefSeq" id="WP_380937958.1">
    <property type="nucleotide sequence ID" value="NZ_JBHUFC010000001.1"/>
</dbReference>
<dbReference type="Proteomes" id="UP001597283">
    <property type="component" value="Unassembled WGS sequence"/>
</dbReference>
<accession>A0ABW4N8R6</accession>
<evidence type="ECO:0000259" key="2">
    <source>
        <dbReference type="Pfam" id="PF04734"/>
    </source>
</evidence>
<keyword evidence="1" id="KW-0732">Signal</keyword>